<dbReference type="InterPro" id="IPR000089">
    <property type="entry name" value="Biotin_lipoyl"/>
</dbReference>
<dbReference type="InterPro" id="IPR003016">
    <property type="entry name" value="2-oxoA_DH_lipoyl-BS"/>
</dbReference>
<keyword evidence="4" id="KW-0809">Transit peptide</keyword>
<dbReference type="GO" id="GO:0004742">
    <property type="term" value="F:dihydrolipoyllysine-residue acetyltransferase activity"/>
    <property type="evidence" value="ECO:0007669"/>
    <property type="project" value="UniProtKB-UniRule"/>
</dbReference>
<gene>
    <name evidence="11" type="primary">KNAG0M01950</name>
    <name evidence="11" type="ordered locus">KNAG_0M01950</name>
</gene>
<dbReference type="Gene3D" id="2.40.50.100">
    <property type="match status" value="1"/>
</dbReference>
<comment type="cofactor">
    <cofactor evidence="7">
        <name>(R)-lipoate</name>
        <dbReference type="ChEBI" id="CHEBI:83088"/>
    </cofactor>
    <text evidence="7">Binds 1 lipoyl cofactor covalently.</text>
</comment>
<evidence type="ECO:0000256" key="1">
    <source>
        <dbReference type="ARBA" id="ARBA00007317"/>
    </source>
</evidence>
<dbReference type="Gene3D" id="3.30.559.10">
    <property type="entry name" value="Chloramphenicol acetyltransferase-like domain"/>
    <property type="match status" value="1"/>
</dbReference>
<dbReference type="InterPro" id="IPR023213">
    <property type="entry name" value="CAT-like_dom_sf"/>
</dbReference>
<evidence type="ECO:0000259" key="10">
    <source>
        <dbReference type="PROSITE" id="PS51826"/>
    </source>
</evidence>
<dbReference type="Pfam" id="PF00364">
    <property type="entry name" value="Biotin_lipoyl"/>
    <property type="match status" value="1"/>
</dbReference>
<dbReference type="SUPFAM" id="SSF51230">
    <property type="entry name" value="Single hybrid motif"/>
    <property type="match status" value="1"/>
</dbReference>
<comment type="subcellular location">
    <subcellularLocation>
        <location evidence="7">Mitochondrion</location>
    </subcellularLocation>
</comment>
<evidence type="ECO:0000256" key="7">
    <source>
        <dbReference type="RuleBase" id="RU361137"/>
    </source>
</evidence>
<keyword evidence="3 7" id="KW-0450">Lipoyl</keyword>
<dbReference type="SUPFAM" id="SSF47005">
    <property type="entry name" value="Peripheral subunit-binding domain of 2-oxo acid dehydrogenase complex"/>
    <property type="match status" value="1"/>
</dbReference>
<dbReference type="GeneID" id="34528828"/>
<dbReference type="InterPro" id="IPR006257">
    <property type="entry name" value="LAT1"/>
</dbReference>
<organism evidence="11 12">
    <name type="scientific">Huiozyma naganishii (strain ATCC MYA-139 / BCRC 22969 / CBS 8797 / KCTC 17520 / NBRC 10181 / NCYC 3082 / Yp74L-3)</name>
    <name type="common">Yeast</name>
    <name type="synonym">Kazachstania naganishii</name>
    <dbReference type="NCBI Taxonomy" id="1071383"/>
    <lineage>
        <taxon>Eukaryota</taxon>
        <taxon>Fungi</taxon>
        <taxon>Dikarya</taxon>
        <taxon>Ascomycota</taxon>
        <taxon>Saccharomycotina</taxon>
        <taxon>Saccharomycetes</taxon>
        <taxon>Saccharomycetales</taxon>
        <taxon>Saccharomycetaceae</taxon>
        <taxon>Huiozyma</taxon>
    </lineage>
</organism>
<dbReference type="PROSITE" id="PS50968">
    <property type="entry name" value="BIOTINYL_LIPOYL"/>
    <property type="match status" value="1"/>
</dbReference>
<dbReference type="RefSeq" id="XP_022467292.1">
    <property type="nucleotide sequence ID" value="XM_022611058.1"/>
</dbReference>
<dbReference type="SUPFAM" id="SSF52777">
    <property type="entry name" value="CoA-dependent acyltransferases"/>
    <property type="match status" value="1"/>
</dbReference>
<dbReference type="InterPro" id="IPR036625">
    <property type="entry name" value="E3-bd_dom_sf"/>
</dbReference>
<dbReference type="eggNOG" id="KOG0557">
    <property type="taxonomic scope" value="Eukaryota"/>
</dbReference>
<evidence type="ECO:0000313" key="12">
    <source>
        <dbReference type="Proteomes" id="UP000006310"/>
    </source>
</evidence>
<dbReference type="PROSITE" id="PS51826">
    <property type="entry name" value="PSBD"/>
    <property type="match status" value="1"/>
</dbReference>
<feature type="compositionally biased region" description="Low complexity" evidence="8">
    <location>
        <begin position="131"/>
        <end position="143"/>
    </location>
</feature>
<dbReference type="FunFam" id="2.40.50.100:FF:000010">
    <property type="entry name" value="Acetyltransferase component of pyruvate dehydrogenase complex"/>
    <property type="match status" value="1"/>
</dbReference>
<dbReference type="NCBIfam" id="TIGR01349">
    <property type="entry name" value="PDHac_trf_mito"/>
    <property type="match status" value="1"/>
</dbReference>
<dbReference type="InterPro" id="IPR001078">
    <property type="entry name" value="2-oxoacid_DH_actylTfrase"/>
</dbReference>
<dbReference type="FunFam" id="3.30.559.10:FF:000003">
    <property type="entry name" value="Acetyltransferase component of pyruvate dehydrogenase complex"/>
    <property type="match status" value="1"/>
</dbReference>
<dbReference type="PANTHER" id="PTHR23151">
    <property type="entry name" value="DIHYDROLIPOAMIDE ACETYL/SUCCINYL-TRANSFERASE-RELATED"/>
    <property type="match status" value="1"/>
</dbReference>
<dbReference type="PROSITE" id="PS00189">
    <property type="entry name" value="LIPOYL"/>
    <property type="match status" value="1"/>
</dbReference>
<dbReference type="InterPro" id="IPR045257">
    <property type="entry name" value="E2/Pdx1"/>
</dbReference>
<evidence type="ECO:0000313" key="11">
    <source>
        <dbReference type="EMBL" id="CCK73048.1"/>
    </source>
</evidence>
<dbReference type="EC" id="2.3.1.12" evidence="7"/>
<dbReference type="GO" id="GO:0006086">
    <property type="term" value="P:pyruvate decarboxylation to acetyl-CoA"/>
    <property type="evidence" value="ECO:0007669"/>
    <property type="project" value="EnsemblFungi"/>
</dbReference>
<dbReference type="PANTHER" id="PTHR23151:SF90">
    <property type="entry name" value="DIHYDROLIPOYLLYSINE-RESIDUE ACETYLTRANSFERASE COMPONENT OF PYRUVATE DEHYDROGENASE COMPLEX, MITOCHONDRIAL-RELATED"/>
    <property type="match status" value="1"/>
</dbReference>
<feature type="compositionally biased region" description="Basic and acidic residues" evidence="8">
    <location>
        <begin position="144"/>
        <end position="158"/>
    </location>
</feature>
<evidence type="ECO:0000256" key="2">
    <source>
        <dbReference type="ARBA" id="ARBA00022679"/>
    </source>
</evidence>
<name>J7RSZ6_HUIN7</name>
<dbReference type="InterPro" id="IPR011053">
    <property type="entry name" value="Single_hybrid_motif"/>
</dbReference>
<feature type="domain" description="Lipoyl-binding" evidence="9">
    <location>
        <begin position="36"/>
        <end position="112"/>
    </location>
</feature>
<sequence length="486" mass="51652">MLRRSLPCAARCATLFSAARTQLRFQLRCYASYPAHTVIGMPALSPTMTQGNLANWVKKEGDALAPGDVIAEIETDKAQMDFEFQEDGFLAKILVPDGTKDIPVNKPIGVYVEDANDVPAFKDFKLEDATTTSTAAASPSAEQPAKESENAKEPEKRPVLSSGAAAATGSAPAAGSEGRIIASPLAKTIALEKGVSLRQVTGTGPHGRIVKADVEQFLANKPAGENAPAPTPAQSKAGFAAAASPAPPVAAGGKYKDIEVTQMRGIIADRLLQSTQSIPSYIVSTNVSVSKLSKLRKSLNATSNGNYKLSINDLLIKIITVAAKRVPEANSYWMGNEKVIRQFENVDVSVAVATPSGLLTPIVKNADTKGLTAISREVKELAGRAKINKLKPEEFQGGTICISNMGMNHAVNMFTSIINPPQSTILAVGTLQKIAVEDAAAEHGFTFDEQITITGTFDHRTIDGAKAGEFMRELKRVTENPLELLL</sequence>
<feature type="region of interest" description="Disordered" evidence="8">
    <location>
        <begin position="131"/>
        <end position="176"/>
    </location>
</feature>
<comment type="catalytic activity">
    <reaction evidence="7">
        <text>N(6)-[(R)-dihydrolipoyl]-L-lysyl-[protein] + acetyl-CoA = N(6)-[(R)-S(8)-acetyldihydrolipoyl]-L-lysyl-[protein] + CoA</text>
        <dbReference type="Rhea" id="RHEA:17017"/>
        <dbReference type="Rhea" id="RHEA-COMP:10475"/>
        <dbReference type="Rhea" id="RHEA-COMP:10478"/>
        <dbReference type="ChEBI" id="CHEBI:57287"/>
        <dbReference type="ChEBI" id="CHEBI:57288"/>
        <dbReference type="ChEBI" id="CHEBI:83100"/>
        <dbReference type="ChEBI" id="CHEBI:83111"/>
        <dbReference type="EC" id="2.3.1.12"/>
    </reaction>
</comment>
<reference evidence="12" key="2">
    <citation type="submission" date="2012-08" db="EMBL/GenBank/DDBJ databases">
        <title>Genome sequence of Kazachstania naganishii.</title>
        <authorList>
            <person name="Gordon J.L."/>
            <person name="Armisen D."/>
            <person name="Proux-Wera E."/>
            <person name="OhEigeartaigh S.S."/>
            <person name="Byrne K.P."/>
            <person name="Wolfe K.H."/>
        </authorList>
    </citation>
    <scope>NUCLEOTIDE SEQUENCE [LARGE SCALE GENOMIC DNA]</scope>
    <source>
        <strain evidence="12">ATCC MYA-139 / BCRC 22969 / CBS 8797 / CCRC 22969 / KCTC 17520 / NBRC 10181 / NCYC 3082</strain>
    </source>
</reference>
<comment type="subunit">
    <text evidence="6">Eukaryotic pyruvate dehydrogenase (PDH) complexes are organized as a core consisting of the oligomeric dihydrolipoamide acetyl-transferase (E2), around which are arranged multiple copies of pyruvate dehydrogenase (E1), dihydrolipoamide dehydrogenase (E3) and protein X (E3BP) bound by non-covalent bonds.</text>
</comment>
<reference evidence="11 12" key="1">
    <citation type="journal article" date="2011" name="Proc. Natl. Acad. Sci. U.S.A.">
        <title>Evolutionary erosion of yeast sex chromosomes by mating-type switching accidents.</title>
        <authorList>
            <person name="Gordon J.L."/>
            <person name="Armisen D."/>
            <person name="Proux-Wera E."/>
            <person name="Oheigeartaigh S.S."/>
            <person name="Byrne K.P."/>
            <person name="Wolfe K.H."/>
        </authorList>
    </citation>
    <scope>NUCLEOTIDE SEQUENCE [LARGE SCALE GENOMIC DNA]</scope>
    <source>
        <strain evidence="12">ATCC MYA-139 / BCRC 22969 / CBS 8797 / CCRC 22969 / KCTC 17520 / NBRC 10181 / NCYC 3082</strain>
    </source>
</reference>
<comment type="similarity">
    <text evidence="1 7">Belongs to the 2-oxoacid dehydrogenase family.</text>
</comment>
<accession>J7RSZ6</accession>
<keyword evidence="2 7" id="KW-0808">Transferase</keyword>
<dbReference type="GO" id="GO:0005739">
    <property type="term" value="C:mitochondrion"/>
    <property type="evidence" value="ECO:0007669"/>
    <property type="project" value="UniProtKB-SubCell"/>
</dbReference>
<feature type="compositionally biased region" description="Low complexity" evidence="8">
    <location>
        <begin position="161"/>
        <end position="176"/>
    </location>
</feature>
<dbReference type="Gene3D" id="4.10.320.10">
    <property type="entry name" value="E3-binding domain"/>
    <property type="match status" value="1"/>
</dbReference>
<comment type="function">
    <text evidence="7">The pyruvate dehydrogenase complex catalyzes the overall conversion of pyruvate to acetyl-CoA and CO(2).</text>
</comment>
<evidence type="ECO:0000256" key="4">
    <source>
        <dbReference type="ARBA" id="ARBA00022946"/>
    </source>
</evidence>
<dbReference type="Pfam" id="PF02817">
    <property type="entry name" value="E3_binding"/>
    <property type="match status" value="1"/>
</dbReference>
<dbReference type="Proteomes" id="UP000006310">
    <property type="component" value="Chromosome 13"/>
</dbReference>
<dbReference type="HOGENOM" id="CLU_016733_10_2_1"/>
<dbReference type="OrthoDB" id="537444at2759"/>
<protein>
    <recommendedName>
        <fullName evidence="7">Acetyltransferase component of pyruvate dehydrogenase complex</fullName>
        <ecNumber evidence="7">2.3.1.12</ecNumber>
    </recommendedName>
</protein>
<evidence type="ECO:0000256" key="8">
    <source>
        <dbReference type="SAM" id="MobiDB-lite"/>
    </source>
</evidence>
<dbReference type="Pfam" id="PF00198">
    <property type="entry name" value="2-oxoacid_dh"/>
    <property type="match status" value="1"/>
</dbReference>
<dbReference type="AlphaFoldDB" id="J7RSZ6"/>
<dbReference type="KEGG" id="kng:KNAG_0M01950"/>
<feature type="domain" description="Peripheral subunit-binding (PSBD)" evidence="10">
    <location>
        <begin position="181"/>
        <end position="218"/>
    </location>
</feature>
<dbReference type="GO" id="GO:0045254">
    <property type="term" value="C:pyruvate dehydrogenase complex"/>
    <property type="evidence" value="ECO:0007669"/>
    <property type="project" value="UniProtKB-UniRule"/>
</dbReference>
<dbReference type="STRING" id="1071383.J7RSZ6"/>
<dbReference type="CDD" id="cd06849">
    <property type="entry name" value="lipoyl_domain"/>
    <property type="match status" value="1"/>
</dbReference>
<evidence type="ECO:0000259" key="9">
    <source>
        <dbReference type="PROSITE" id="PS50968"/>
    </source>
</evidence>
<dbReference type="EMBL" id="HE978326">
    <property type="protein sequence ID" value="CCK73048.1"/>
    <property type="molecule type" value="Genomic_DNA"/>
</dbReference>
<evidence type="ECO:0000256" key="5">
    <source>
        <dbReference type="ARBA" id="ARBA00023315"/>
    </source>
</evidence>
<dbReference type="InterPro" id="IPR004167">
    <property type="entry name" value="PSBD"/>
</dbReference>
<evidence type="ECO:0000256" key="6">
    <source>
        <dbReference type="ARBA" id="ARBA00065810"/>
    </source>
</evidence>
<keyword evidence="5 7" id="KW-0012">Acyltransferase</keyword>
<dbReference type="OMA" id="TMEFESF"/>
<proteinExistence type="inferred from homology"/>
<keyword evidence="12" id="KW-1185">Reference proteome</keyword>
<evidence type="ECO:0000256" key="3">
    <source>
        <dbReference type="ARBA" id="ARBA00022823"/>
    </source>
</evidence>